<evidence type="ECO:0000259" key="2">
    <source>
        <dbReference type="Pfam" id="PF02954"/>
    </source>
</evidence>
<gene>
    <name evidence="3" type="ORF">M8231_05880</name>
</gene>
<accession>A0ABY4SNL5</accession>
<evidence type="ECO:0000313" key="4">
    <source>
        <dbReference type="Proteomes" id="UP001055429"/>
    </source>
</evidence>
<dbReference type="Pfam" id="PF01590">
    <property type="entry name" value="GAF"/>
    <property type="match status" value="1"/>
</dbReference>
<feature type="domain" description="DNA binding HTH" evidence="2">
    <location>
        <begin position="280"/>
        <end position="317"/>
    </location>
</feature>
<feature type="domain" description="GAF" evidence="1">
    <location>
        <begin position="69"/>
        <end position="203"/>
    </location>
</feature>
<proteinExistence type="predicted"/>
<sequence length="325" mass="34134">MGERTGNDHRDLIKQVLDDGAGPARSALAASWRRSMTLYGLDPESRGQVATLTETQLRAAREAMEPMTRAAQGVLDRLFLAVGDAGCCVLLCDAEGVPVERRGAATDDETFHRWGLWPGAVWSEAVEGTNGIGTALAEKRPVTIHRDQHFHARNTGLSCTSHPIHDPLGRLAGALDVSSCRADQTEAMLGLIAAAVADAARAIEAQAFRQAFAEARIVLAGDAAERNTAALLAVDRHDLVVGATRAARLALSITDERIAGQLAASEVLGGAGGIEADLLEAERGAVRRALARNGGNVSAAARALGVSRATLHRKLHRLGLAGAPH</sequence>
<dbReference type="Proteomes" id="UP001055429">
    <property type="component" value="Chromosome"/>
</dbReference>
<keyword evidence="4" id="KW-1185">Reference proteome</keyword>
<evidence type="ECO:0000313" key="3">
    <source>
        <dbReference type="EMBL" id="URI16505.1"/>
    </source>
</evidence>
<dbReference type="EMBL" id="CP097649">
    <property type="protein sequence ID" value="URI16505.1"/>
    <property type="molecule type" value="Genomic_DNA"/>
</dbReference>
<organism evidence="3 4">
    <name type="scientific">Brevundimonas albigilva</name>
    <dbReference type="NCBI Taxonomy" id="1312364"/>
    <lineage>
        <taxon>Bacteria</taxon>
        <taxon>Pseudomonadati</taxon>
        <taxon>Pseudomonadota</taxon>
        <taxon>Alphaproteobacteria</taxon>
        <taxon>Caulobacterales</taxon>
        <taxon>Caulobacteraceae</taxon>
        <taxon>Brevundimonas</taxon>
    </lineage>
</organism>
<dbReference type="PRINTS" id="PR01590">
    <property type="entry name" value="HTHFIS"/>
</dbReference>
<dbReference type="InterPro" id="IPR009057">
    <property type="entry name" value="Homeodomain-like_sf"/>
</dbReference>
<name>A0ABY4SNL5_9CAUL</name>
<evidence type="ECO:0000259" key="1">
    <source>
        <dbReference type="Pfam" id="PF01590"/>
    </source>
</evidence>
<dbReference type="InterPro" id="IPR029016">
    <property type="entry name" value="GAF-like_dom_sf"/>
</dbReference>
<dbReference type="SUPFAM" id="SSF46689">
    <property type="entry name" value="Homeodomain-like"/>
    <property type="match status" value="1"/>
</dbReference>
<dbReference type="Pfam" id="PF02954">
    <property type="entry name" value="HTH_8"/>
    <property type="match status" value="1"/>
</dbReference>
<dbReference type="Gene3D" id="3.30.450.40">
    <property type="match status" value="1"/>
</dbReference>
<dbReference type="RefSeq" id="WP_249750807.1">
    <property type="nucleotide sequence ID" value="NZ_CP097298.1"/>
</dbReference>
<dbReference type="SUPFAM" id="SSF55781">
    <property type="entry name" value="GAF domain-like"/>
    <property type="match status" value="1"/>
</dbReference>
<protein>
    <submittedName>
        <fullName evidence="3">GAF domain-containing protein</fullName>
    </submittedName>
</protein>
<reference evidence="3" key="1">
    <citation type="submission" date="2022-05" db="EMBL/GenBank/DDBJ databases">
        <title>Brevundimonas albigilva TT17 genome sequence.</title>
        <authorList>
            <person name="Lee K."/>
            <person name="Son H."/>
        </authorList>
    </citation>
    <scope>NUCLEOTIDE SEQUENCE</scope>
    <source>
        <strain evidence="3">TT17</strain>
    </source>
</reference>
<dbReference type="InterPro" id="IPR002197">
    <property type="entry name" value="HTH_Fis"/>
</dbReference>
<dbReference type="Gene3D" id="1.10.10.60">
    <property type="entry name" value="Homeodomain-like"/>
    <property type="match status" value="1"/>
</dbReference>
<dbReference type="InterPro" id="IPR003018">
    <property type="entry name" value="GAF"/>
</dbReference>